<comment type="caution">
    <text evidence="1">The sequence shown here is derived from an EMBL/GenBank/DDBJ whole genome shotgun (WGS) entry which is preliminary data.</text>
</comment>
<protein>
    <recommendedName>
        <fullName evidence="3">Tetratricopeptide repeat protein</fullName>
    </recommendedName>
</protein>
<evidence type="ECO:0000313" key="1">
    <source>
        <dbReference type="EMBL" id="MCG7979417.1"/>
    </source>
</evidence>
<evidence type="ECO:0000313" key="2">
    <source>
        <dbReference type="Proteomes" id="UP000886674"/>
    </source>
</evidence>
<organism evidence="1 2">
    <name type="scientific">Candidatus Thiodiazotropha taylori</name>
    <dbReference type="NCBI Taxonomy" id="2792791"/>
    <lineage>
        <taxon>Bacteria</taxon>
        <taxon>Pseudomonadati</taxon>
        <taxon>Pseudomonadota</taxon>
        <taxon>Gammaproteobacteria</taxon>
        <taxon>Chromatiales</taxon>
        <taxon>Sedimenticolaceae</taxon>
        <taxon>Candidatus Thiodiazotropha</taxon>
    </lineage>
</organism>
<dbReference type="Proteomes" id="UP000886674">
    <property type="component" value="Unassembled WGS sequence"/>
</dbReference>
<reference evidence="1" key="1">
    <citation type="journal article" date="2021" name="Proc. Natl. Acad. Sci. U.S.A.">
        <title>Global biogeography of chemosynthetic symbionts reveals both localized and globally distributed symbiont groups. .</title>
        <authorList>
            <person name="Osvatic J.T."/>
            <person name="Wilkins L.G.E."/>
            <person name="Leibrecht L."/>
            <person name="Leray M."/>
            <person name="Zauner S."/>
            <person name="Polzin J."/>
            <person name="Camacho Y."/>
            <person name="Gros O."/>
            <person name="van Gils J.A."/>
            <person name="Eisen J.A."/>
            <person name="Petersen J.M."/>
            <person name="Yuen B."/>
        </authorList>
    </citation>
    <scope>NUCLEOTIDE SEQUENCE</scope>
    <source>
        <strain evidence="1">MAGclacostrist055</strain>
    </source>
</reference>
<accession>A0A9E4NMA0</accession>
<gene>
    <name evidence="1" type="ORF">JAY77_14890</name>
</gene>
<dbReference type="EMBL" id="JAEPCR010000067">
    <property type="protein sequence ID" value="MCG7979417.1"/>
    <property type="molecule type" value="Genomic_DNA"/>
</dbReference>
<sequence length="243" mass="27697">MSDALKNSHIDEHTAETAGYPMQMAFIDQPQWDLTIPKGVDLSLWAKHLAHSVAREPFNLINHVRRVRLHLACNDADASFGAMLDLHLVLGDKGISLRGSLLRQLKKILPQDRYDLFLKHYKPGLWPDQSLPASRHSVLGNFFAGNTILVKKETPRTTPSLKQQNPLDLAREELNFGDVSKAQQILEEALIEAPKTPELHHELLELYSHTRSLEDLIRMQERLGNNIVIALEEWNQTRSKLEN</sequence>
<dbReference type="AlphaFoldDB" id="A0A9E4NMA0"/>
<name>A0A9E4NMA0_9GAMM</name>
<evidence type="ECO:0008006" key="3">
    <source>
        <dbReference type="Google" id="ProtNLM"/>
    </source>
</evidence>
<proteinExistence type="predicted"/>